<dbReference type="PANTHER" id="PTHR10091">
    <property type="entry name" value="ALDOSE-1-EPIMERASE"/>
    <property type="match status" value="1"/>
</dbReference>
<dbReference type="Pfam" id="PF01263">
    <property type="entry name" value="Aldose_epim"/>
    <property type="match status" value="1"/>
</dbReference>
<dbReference type="EMBL" id="FNGS01000006">
    <property type="protein sequence ID" value="SDM43283.1"/>
    <property type="molecule type" value="Genomic_DNA"/>
</dbReference>
<proteinExistence type="predicted"/>
<reference evidence="4 5" key="1">
    <citation type="submission" date="2016-10" db="EMBL/GenBank/DDBJ databases">
        <authorList>
            <person name="de Groot N.N."/>
        </authorList>
    </citation>
    <scope>NUCLEOTIDE SEQUENCE [LARGE SCALE GENOMIC DNA]</scope>
    <source>
        <strain evidence="4 5">DSM 21668</strain>
    </source>
</reference>
<evidence type="ECO:0000256" key="2">
    <source>
        <dbReference type="ARBA" id="ARBA00011245"/>
    </source>
</evidence>
<dbReference type="AlphaFoldDB" id="A0A1G9T6D3"/>
<keyword evidence="5" id="KW-1185">Reference proteome</keyword>
<dbReference type="STRING" id="563176.SAMN04488090_3432"/>
<accession>A0A1G9T6D3</accession>
<dbReference type="SUPFAM" id="SSF74650">
    <property type="entry name" value="Galactose mutarotase-like"/>
    <property type="match status" value="1"/>
</dbReference>
<evidence type="ECO:0000256" key="3">
    <source>
        <dbReference type="ARBA" id="ARBA00022837"/>
    </source>
</evidence>
<dbReference type="GO" id="GO:0004034">
    <property type="term" value="F:aldose 1-epimerase activity"/>
    <property type="evidence" value="ECO:0007669"/>
    <property type="project" value="TreeGrafter"/>
</dbReference>
<dbReference type="RefSeq" id="WP_093204939.1">
    <property type="nucleotide sequence ID" value="NZ_FNGS01000006.1"/>
</dbReference>
<evidence type="ECO:0000313" key="4">
    <source>
        <dbReference type="EMBL" id="SDM43283.1"/>
    </source>
</evidence>
<comment type="subunit">
    <text evidence="2">Monomer.</text>
</comment>
<dbReference type="GO" id="GO:0030246">
    <property type="term" value="F:carbohydrate binding"/>
    <property type="evidence" value="ECO:0007669"/>
    <property type="project" value="InterPro"/>
</dbReference>
<dbReference type="PANTHER" id="PTHR10091:SF0">
    <property type="entry name" value="GALACTOSE MUTAROTASE"/>
    <property type="match status" value="1"/>
</dbReference>
<dbReference type="OrthoDB" id="9808779at2"/>
<keyword evidence="3" id="KW-0106">Calcium</keyword>
<evidence type="ECO:0000313" key="5">
    <source>
        <dbReference type="Proteomes" id="UP000198901"/>
    </source>
</evidence>
<organism evidence="4 5">
    <name type="scientific">Siphonobacter aquaeclarae</name>
    <dbReference type="NCBI Taxonomy" id="563176"/>
    <lineage>
        <taxon>Bacteria</taxon>
        <taxon>Pseudomonadati</taxon>
        <taxon>Bacteroidota</taxon>
        <taxon>Cytophagia</taxon>
        <taxon>Cytophagales</taxon>
        <taxon>Cytophagaceae</taxon>
        <taxon>Siphonobacter</taxon>
    </lineage>
</organism>
<comment type="cofactor">
    <cofactor evidence="1">
        <name>Ca(2+)</name>
        <dbReference type="ChEBI" id="CHEBI:29108"/>
    </cofactor>
</comment>
<dbReference type="Proteomes" id="UP000198901">
    <property type="component" value="Unassembled WGS sequence"/>
</dbReference>
<dbReference type="Gene3D" id="2.70.98.10">
    <property type="match status" value="1"/>
</dbReference>
<name>A0A1G9T6D3_9BACT</name>
<dbReference type="InterPro" id="IPR011013">
    <property type="entry name" value="Gal_mutarotase_sf_dom"/>
</dbReference>
<dbReference type="InterPro" id="IPR008183">
    <property type="entry name" value="Aldose_1/G6P_1-epimerase"/>
</dbReference>
<gene>
    <name evidence="4" type="ORF">SAMN04488090_3432</name>
</gene>
<dbReference type="GO" id="GO:0006006">
    <property type="term" value="P:glucose metabolic process"/>
    <property type="evidence" value="ECO:0007669"/>
    <property type="project" value="TreeGrafter"/>
</dbReference>
<sequence>MDIRTTDYGSYSEYQLVNPETGDRVHILPGLGGIIRRLTLSNDGQRFTVLDSPDDPALFGDNPDYAGTFMFPWPSRIKDGVYAFQGETYQLPVNEPARNTAIHGIVHHEPFEVAGEWASTGVSAGLRLTYRHDGSYPGYPFPFDFEIRYELLVDGKLEIEISATNTGAETMPVALGWHPYFQLPGGTVDDWTIFFPSDHQILLDDKQMMPGDTVPFEAGEGYSLNGNSLDAIFALKPTGNEARLVSPVQNVTLHMAYERGPGKTEYQVVYTFPDRKRVAIEPLTANVDAFNNGEGLYALKAGEVFRNRFSVYLD</sequence>
<evidence type="ECO:0000256" key="1">
    <source>
        <dbReference type="ARBA" id="ARBA00001913"/>
    </source>
</evidence>
<dbReference type="GO" id="GO:0033499">
    <property type="term" value="P:galactose catabolic process via UDP-galactose, Leloir pathway"/>
    <property type="evidence" value="ECO:0007669"/>
    <property type="project" value="TreeGrafter"/>
</dbReference>
<dbReference type="InterPro" id="IPR014718">
    <property type="entry name" value="GH-type_carb-bd"/>
</dbReference>
<protein>
    <submittedName>
        <fullName evidence="4">Aldose 1-epimerase</fullName>
    </submittedName>
</protein>